<keyword evidence="2" id="KW-1185">Reference proteome</keyword>
<comment type="caution">
    <text evidence="1">The sequence shown here is derived from an EMBL/GenBank/DDBJ whole genome shotgun (WGS) entry which is preliminary data.</text>
</comment>
<dbReference type="EMBL" id="JAHZIK010002778">
    <property type="protein sequence ID" value="MBW7461220.1"/>
    <property type="molecule type" value="Genomic_DNA"/>
</dbReference>
<dbReference type="Proteomes" id="UP001519887">
    <property type="component" value="Unassembled WGS sequence"/>
</dbReference>
<gene>
    <name evidence="1" type="primary">zapA</name>
    <name evidence="1" type="ORF">K0U00_44910</name>
</gene>
<accession>A0ABS7CJX3</accession>
<protein>
    <submittedName>
        <fullName evidence="1">Cell division protein ZapA</fullName>
    </submittedName>
</protein>
<dbReference type="GO" id="GO:0051301">
    <property type="term" value="P:cell division"/>
    <property type="evidence" value="ECO:0007669"/>
    <property type="project" value="UniProtKB-KW"/>
</dbReference>
<evidence type="ECO:0000313" key="2">
    <source>
        <dbReference type="Proteomes" id="UP001519887"/>
    </source>
</evidence>
<sequence>MDAAERARVTVDIYGNQFKFTGHTNPEYIKRIAALVDENMHKLAKGYPRLDLPKIAVLVAVHMAEDVFRLSRENERMQEIEAR</sequence>
<reference evidence="1 2" key="1">
    <citation type="submission" date="2021-07" db="EMBL/GenBank/DDBJ databases">
        <title>Paenibacillus radiodurans sp. nov., isolated from the southeastern edge of Tengger Desert.</title>
        <authorList>
            <person name="Zhang G."/>
        </authorList>
    </citation>
    <scope>NUCLEOTIDE SEQUENCE [LARGE SCALE GENOMIC DNA]</scope>
    <source>
        <strain evidence="1 2">CCM 7311</strain>
    </source>
</reference>
<keyword evidence="1" id="KW-0132">Cell division</keyword>
<proteinExistence type="predicted"/>
<name>A0ABS7CJX3_9BACL</name>
<dbReference type="SUPFAM" id="SSF102829">
    <property type="entry name" value="Cell division protein ZapA-like"/>
    <property type="match status" value="1"/>
</dbReference>
<keyword evidence="1" id="KW-0131">Cell cycle</keyword>
<dbReference type="InterPro" id="IPR053712">
    <property type="entry name" value="Bac_CellDiv_Activator"/>
</dbReference>
<organism evidence="1 2">
    <name type="scientific">Paenibacillus sepulcri</name>
    <dbReference type="NCBI Taxonomy" id="359917"/>
    <lineage>
        <taxon>Bacteria</taxon>
        <taxon>Bacillati</taxon>
        <taxon>Bacillota</taxon>
        <taxon>Bacilli</taxon>
        <taxon>Bacillales</taxon>
        <taxon>Paenibacillaceae</taxon>
        <taxon>Paenibacillus</taxon>
    </lineage>
</organism>
<dbReference type="InterPro" id="IPR036192">
    <property type="entry name" value="Cell_div_ZapA-like_sf"/>
</dbReference>
<evidence type="ECO:0000313" key="1">
    <source>
        <dbReference type="EMBL" id="MBW7461220.1"/>
    </source>
</evidence>
<dbReference type="Pfam" id="PF05164">
    <property type="entry name" value="ZapA"/>
    <property type="match status" value="1"/>
</dbReference>
<feature type="non-terminal residue" evidence="1">
    <location>
        <position position="83"/>
    </location>
</feature>
<dbReference type="InterPro" id="IPR007838">
    <property type="entry name" value="Cell_div_ZapA-like"/>
</dbReference>
<dbReference type="Gene3D" id="6.10.250.790">
    <property type="match status" value="1"/>
</dbReference>